<keyword evidence="3" id="KW-1185">Reference proteome</keyword>
<evidence type="ECO:0000256" key="1">
    <source>
        <dbReference type="SAM" id="Phobius"/>
    </source>
</evidence>
<reference evidence="2 3" key="1">
    <citation type="submission" date="2024-01" db="EMBL/GenBank/DDBJ databases">
        <title>A draft genome for the cacao thread blight pathogen Marasmiellus scandens.</title>
        <authorList>
            <person name="Baruah I.K."/>
            <person name="Leung J."/>
            <person name="Bukari Y."/>
            <person name="Amoako-Attah I."/>
            <person name="Meinhardt L.W."/>
            <person name="Bailey B.A."/>
            <person name="Cohen S.P."/>
        </authorList>
    </citation>
    <scope>NUCLEOTIDE SEQUENCE [LARGE SCALE GENOMIC DNA]</scope>
    <source>
        <strain evidence="2 3">GH-19</strain>
    </source>
</reference>
<evidence type="ECO:0000313" key="2">
    <source>
        <dbReference type="EMBL" id="KAK7472489.1"/>
    </source>
</evidence>
<keyword evidence="1" id="KW-0472">Membrane</keyword>
<name>A0ABR1K777_9AGAR</name>
<comment type="caution">
    <text evidence="2">The sequence shown here is derived from an EMBL/GenBank/DDBJ whole genome shotgun (WGS) entry which is preliminary data.</text>
</comment>
<feature type="transmembrane region" description="Helical" evidence="1">
    <location>
        <begin position="34"/>
        <end position="60"/>
    </location>
</feature>
<accession>A0ABR1K777</accession>
<organism evidence="2 3">
    <name type="scientific">Marasmiellus scandens</name>
    <dbReference type="NCBI Taxonomy" id="2682957"/>
    <lineage>
        <taxon>Eukaryota</taxon>
        <taxon>Fungi</taxon>
        <taxon>Dikarya</taxon>
        <taxon>Basidiomycota</taxon>
        <taxon>Agaricomycotina</taxon>
        <taxon>Agaricomycetes</taxon>
        <taxon>Agaricomycetidae</taxon>
        <taxon>Agaricales</taxon>
        <taxon>Marasmiineae</taxon>
        <taxon>Omphalotaceae</taxon>
        <taxon>Marasmiellus</taxon>
    </lineage>
</organism>
<sequence length="154" mass="16720">MGLNVILTIFIVGRLLYARYRIKSSLGSRYGQNYLSVASMLVESAALYSIWALVFLITYARGSAAQNILLPPLGQIQAIAPLLILTRVISGRAWGTTVGPSYASHYQSTIPGGSTITSAAETRIDIPLKRFTGSPTSPSDVVVLRETQSERFIK</sequence>
<keyword evidence="1" id="KW-1133">Transmembrane helix</keyword>
<evidence type="ECO:0000313" key="3">
    <source>
        <dbReference type="Proteomes" id="UP001498398"/>
    </source>
</evidence>
<dbReference type="Proteomes" id="UP001498398">
    <property type="component" value="Unassembled WGS sequence"/>
</dbReference>
<gene>
    <name evidence="2" type="ORF">VKT23_000604</name>
</gene>
<dbReference type="EMBL" id="JBANRG010000001">
    <property type="protein sequence ID" value="KAK7472489.1"/>
    <property type="molecule type" value="Genomic_DNA"/>
</dbReference>
<proteinExistence type="predicted"/>
<keyword evidence="1" id="KW-0812">Transmembrane</keyword>
<protein>
    <submittedName>
        <fullName evidence="2">Uncharacterized protein</fullName>
    </submittedName>
</protein>